<dbReference type="CDD" id="cd13553">
    <property type="entry name" value="PBP2_NrtA_CpmA_like"/>
    <property type="match status" value="1"/>
</dbReference>
<comment type="caution">
    <text evidence="7">The sequence shown here is derived from an EMBL/GenBank/DDBJ whole genome shotgun (WGS) entry which is preliminary data.</text>
</comment>
<reference evidence="7 8" key="1">
    <citation type="submission" date="2018-05" db="EMBL/GenBank/DDBJ databases">
        <title>Genome Sequence of an Efficient Indole-Degrading Bacterium, Alcaligenes sp.YBY.</title>
        <authorList>
            <person name="Yang B."/>
        </authorList>
    </citation>
    <scope>NUCLEOTIDE SEQUENCE [LARGE SCALE GENOMIC DNA]</scope>
    <source>
        <strain evidence="7 8">YBY</strain>
    </source>
</reference>
<organism evidence="7 8">
    <name type="scientific">Alcaligenes faecalis</name>
    <dbReference type="NCBI Taxonomy" id="511"/>
    <lineage>
        <taxon>Bacteria</taxon>
        <taxon>Pseudomonadati</taxon>
        <taxon>Pseudomonadota</taxon>
        <taxon>Betaproteobacteria</taxon>
        <taxon>Burkholderiales</taxon>
        <taxon>Alcaligenaceae</taxon>
        <taxon>Alcaligenes</taxon>
    </lineage>
</organism>
<evidence type="ECO:0000313" key="7">
    <source>
        <dbReference type="EMBL" id="PWE12567.1"/>
    </source>
</evidence>
<keyword evidence="5" id="KW-0472">Membrane</keyword>
<proteinExistence type="inferred from homology"/>
<dbReference type="GeneID" id="29369185"/>
<keyword evidence="3" id="KW-1003">Cell membrane</keyword>
<dbReference type="AlphaFoldDB" id="A0A0M7GWQ8"/>
<dbReference type="GO" id="GO:0012505">
    <property type="term" value="C:endomembrane system"/>
    <property type="evidence" value="ECO:0007669"/>
    <property type="project" value="UniProtKB-SubCell"/>
</dbReference>
<protein>
    <submittedName>
        <fullName evidence="7">ABC transporter substrate-binding protein</fullName>
    </submittedName>
</protein>
<dbReference type="Gene3D" id="3.40.190.10">
    <property type="entry name" value="Periplasmic binding protein-like II"/>
    <property type="match status" value="2"/>
</dbReference>
<evidence type="ECO:0000256" key="1">
    <source>
        <dbReference type="ARBA" id="ARBA00004308"/>
    </source>
</evidence>
<keyword evidence="2" id="KW-0813">Transport</keyword>
<evidence type="ECO:0000256" key="2">
    <source>
        <dbReference type="ARBA" id="ARBA00022448"/>
    </source>
</evidence>
<accession>A0A0S2JRN4</accession>
<dbReference type="PROSITE" id="PS51318">
    <property type="entry name" value="TAT"/>
    <property type="match status" value="1"/>
</dbReference>
<dbReference type="PANTHER" id="PTHR30024">
    <property type="entry name" value="ALIPHATIC SULFONATES-BINDING PROTEIN-RELATED"/>
    <property type="match status" value="1"/>
</dbReference>
<reference evidence="7 8" key="2">
    <citation type="submission" date="2018-05" db="EMBL/GenBank/DDBJ databases">
        <authorList>
            <person name="Lanie J.A."/>
            <person name="Ng W.-L."/>
            <person name="Kazmierczak K.M."/>
            <person name="Andrzejewski T.M."/>
            <person name="Davidsen T.M."/>
            <person name="Wayne K.J."/>
            <person name="Tettelin H."/>
            <person name="Glass J.I."/>
            <person name="Rusch D."/>
            <person name="Podicherti R."/>
            <person name="Tsui H.-C.T."/>
            <person name="Winkler M.E."/>
        </authorList>
    </citation>
    <scope>NUCLEOTIDE SEQUENCE [LARGE SCALE GENOMIC DNA]</scope>
    <source>
        <strain evidence="7 8">YBY</strain>
    </source>
</reference>
<dbReference type="EMBL" id="QEXO01000005">
    <property type="protein sequence ID" value="PWE12567.1"/>
    <property type="molecule type" value="Genomic_DNA"/>
</dbReference>
<dbReference type="KEGG" id="afa:UZ73_11060"/>
<dbReference type="SUPFAM" id="SSF53850">
    <property type="entry name" value="Periplasmic binding protein-like II"/>
    <property type="match status" value="1"/>
</dbReference>
<dbReference type="InterPro" id="IPR006311">
    <property type="entry name" value="TAT_signal"/>
</dbReference>
<evidence type="ECO:0000256" key="3">
    <source>
        <dbReference type="ARBA" id="ARBA00022475"/>
    </source>
</evidence>
<keyword evidence="4" id="KW-0997">Cell inner membrane</keyword>
<evidence type="ECO:0000313" key="8">
    <source>
        <dbReference type="Proteomes" id="UP000245216"/>
    </source>
</evidence>
<comment type="subcellular location">
    <subcellularLocation>
        <location evidence="1">Endomembrane system</location>
    </subcellularLocation>
</comment>
<evidence type="ECO:0000256" key="4">
    <source>
        <dbReference type="ARBA" id="ARBA00022519"/>
    </source>
</evidence>
<dbReference type="PANTHER" id="PTHR30024:SF43">
    <property type="entry name" value="BLL4572 PROTEIN"/>
    <property type="match status" value="1"/>
</dbReference>
<accession>A0A0M7GWQ8</accession>
<name>A0A0M7GWQ8_ALCFA</name>
<dbReference type="InterPro" id="IPR044527">
    <property type="entry name" value="NrtA/CpmA_ABC-bd_dom"/>
</dbReference>
<gene>
    <name evidence="7" type="ORF">DF183_17460</name>
</gene>
<dbReference type="Proteomes" id="UP000245216">
    <property type="component" value="Unassembled WGS sequence"/>
</dbReference>
<evidence type="ECO:0000256" key="6">
    <source>
        <dbReference type="ARBA" id="ARBA00024031"/>
    </source>
</evidence>
<sequence length="398" mass="43438">MIESPTSRTRRDLLKLASLLTVAGAAPLLAQGAARAQSESNAPLRIGYLPITDATAMLVAHHNGYFEEAGIAVEKPVMVRSWAQLVEAFISGQVNLVHLLSPMTVWARYGSKVPAKVVAWNHMSGSAITVAQNISSAEQLGGQTVAIPFWYSIHNVVLQHVLKAHGLTPVVKNAGALAPNEVNLVVMAPADMPPALASGRIAGFTVAEPFNALAETQGMGRILRFTGDVWRDHACCVAFMHEQDLQTRPQWSQGVVDGLVKAQIWIRSNRAEAAQILSREGGNRYTPHTQENLLKVLSPDPADRAQYVKSGVIRHPDWDDQRIDFQPYPFPSYTESLVQMLQGTLIQGERGFLEGLSPEHVASDLVDDRFVRAALEKQGGLAQFGLSEQYSRNESIVV</sequence>
<evidence type="ECO:0000256" key="5">
    <source>
        <dbReference type="ARBA" id="ARBA00023136"/>
    </source>
</evidence>
<dbReference type="Pfam" id="PF13379">
    <property type="entry name" value="NMT1_2"/>
    <property type="match status" value="1"/>
</dbReference>
<dbReference type="STRING" id="511.UZ73_11060"/>
<comment type="similarity">
    <text evidence="6">Belongs to the CmpA/NrtA family.</text>
</comment>
<dbReference type="RefSeq" id="WP_042489231.1">
    <property type="nucleotide sequence ID" value="NZ_CAXOKM010000022.1"/>
</dbReference>
<dbReference type="OrthoDB" id="9789215at2"/>